<keyword evidence="2" id="KW-1185">Reference proteome</keyword>
<comment type="caution">
    <text evidence="1">The sequence shown here is derived from an EMBL/GenBank/DDBJ whole genome shotgun (WGS) entry which is preliminary data.</text>
</comment>
<evidence type="ECO:0000313" key="1">
    <source>
        <dbReference type="EMBL" id="KAJ8008901.1"/>
    </source>
</evidence>
<accession>A0ACC2GZK6</accession>
<evidence type="ECO:0000313" key="2">
    <source>
        <dbReference type="Proteomes" id="UP001157502"/>
    </source>
</evidence>
<dbReference type="EMBL" id="CM055734">
    <property type="protein sequence ID" value="KAJ8008901.1"/>
    <property type="molecule type" value="Genomic_DNA"/>
</dbReference>
<reference evidence="1" key="1">
    <citation type="submission" date="2021-05" db="EMBL/GenBank/DDBJ databases">
        <authorList>
            <person name="Pan Q."/>
            <person name="Jouanno E."/>
            <person name="Zahm M."/>
            <person name="Klopp C."/>
            <person name="Cabau C."/>
            <person name="Louis A."/>
            <person name="Berthelot C."/>
            <person name="Parey E."/>
            <person name="Roest Crollius H."/>
            <person name="Montfort J."/>
            <person name="Robinson-Rechavi M."/>
            <person name="Bouchez O."/>
            <person name="Lampietro C."/>
            <person name="Lopez Roques C."/>
            <person name="Donnadieu C."/>
            <person name="Postlethwait J."/>
            <person name="Bobe J."/>
            <person name="Dillon D."/>
            <person name="Chandos A."/>
            <person name="von Hippel F."/>
            <person name="Guiguen Y."/>
        </authorList>
    </citation>
    <scope>NUCLEOTIDE SEQUENCE</scope>
    <source>
        <strain evidence="1">YG-Jan2019</strain>
    </source>
</reference>
<proteinExistence type="predicted"/>
<protein>
    <submittedName>
        <fullName evidence="1">Uncharacterized protein</fullName>
    </submittedName>
</protein>
<dbReference type="Proteomes" id="UP001157502">
    <property type="component" value="Chromosome 7"/>
</dbReference>
<sequence length="70" mass="8220">CNENSSLLLHHGRVKCPSYAHFRISPKVVGHPGTFRILFFEYYDFGHTTLFAYCFSHTIKYGSTRFRMQT</sequence>
<name>A0ACC2GZK6_DALPE</name>
<gene>
    <name evidence="1" type="ORF">DPEC_G00083240</name>
</gene>
<feature type="non-terminal residue" evidence="1">
    <location>
        <position position="1"/>
    </location>
</feature>
<organism evidence="1 2">
    <name type="scientific">Dallia pectoralis</name>
    <name type="common">Alaska blackfish</name>
    <dbReference type="NCBI Taxonomy" id="75939"/>
    <lineage>
        <taxon>Eukaryota</taxon>
        <taxon>Metazoa</taxon>
        <taxon>Chordata</taxon>
        <taxon>Craniata</taxon>
        <taxon>Vertebrata</taxon>
        <taxon>Euteleostomi</taxon>
        <taxon>Actinopterygii</taxon>
        <taxon>Neopterygii</taxon>
        <taxon>Teleostei</taxon>
        <taxon>Protacanthopterygii</taxon>
        <taxon>Esociformes</taxon>
        <taxon>Umbridae</taxon>
        <taxon>Dallia</taxon>
    </lineage>
</organism>